<dbReference type="EMBL" id="JACSPM010000003">
    <property type="protein sequence ID" value="MBD8024011.1"/>
    <property type="molecule type" value="Genomic_DNA"/>
</dbReference>
<sequence length="67" mass="7253">MLVYAAWDAYFVDDDPIASKDYAARGDATMPDVPYPNDMTRTDGSIDDQALASESGICNGFVGDLRT</sequence>
<evidence type="ECO:0000313" key="2">
    <source>
        <dbReference type="Proteomes" id="UP000602532"/>
    </source>
</evidence>
<organism evidence="1 2">
    <name type="scientific">Microbacterium gallinarum</name>
    <dbReference type="NCBI Taxonomy" id="2762209"/>
    <lineage>
        <taxon>Bacteria</taxon>
        <taxon>Bacillati</taxon>
        <taxon>Actinomycetota</taxon>
        <taxon>Actinomycetes</taxon>
        <taxon>Micrococcales</taxon>
        <taxon>Microbacteriaceae</taxon>
        <taxon>Microbacterium</taxon>
    </lineage>
</organism>
<gene>
    <name evidence="1" type="ORF">H9622_10435</name>
</gene>
<proteinExistence type="predicted"/>
<name>A0ABR8X533_9MICO</name>
<dbReference type="RefSeq" id="WP_191766334.1">
    <property type="nucleotide sequence ID" value="NZ_JACSPM010000003.1"/>
</dbReference>
<comment type="caution">
    <text evidence="1">The sequence shown here is derived from an EMBL/GenBank/DDBJ whole genome shotgun (WGS) entry which is preliminary data.</text>
</comment>
<evidence type="ECO:0000313" key="1">
    <source>
        <dbReference type="EMBL" id="MBD8024011.1"/>
    </source>
</evidence>
<protein>
    <submittedName>
        <fullName evidence="1">Uncharacterized protein</fullName>
    </submittedName>
</protein>
<keyword evidence="2" id="KW-1185">Reference proteome</keyword>
<reference evidence="1 2" key="1">
    <citation type="submission" date="2020-08" db="EMBL/GenBank/DDBJ databases">
        <title>A Genomic Blueprint of the Chicken Gut Microbiome.</title>
        <authorList>
            <person name="Gilroy R."/>
            <person name="Ravi A."/>
            <person name="Getino M."/>
            <person name="Pursley I."/>
            <person name="Horton D.L."/>
            <person name="Alikhan N.-F."/>
            <person name="Baker D."/>
            <person name="Gharbi K."/>
            <person name="Hall N."/>
            <person name="Watson M."/>
            <person name="Adriaenssens E.M."/>
            <person name="Foster-Nyarko E."/>
            <person name="Jarju S."/>
            <person name="Secka A."/>
            <person name="Antonio M."/>
            <person name="Oren A."/>
            <person name="Chaudhuri R."/>
            <person name="La Ragione R.M."/>
            <person name="Hildebrand F."/>
            <person name="Pallen M.J."/>
        </authorList>
    </citation>
    <scope>NUCLEOTIDE SEQUENCE [LARGE SCALE GENOMIC DNA]</scope>
    <source>
        <strain evidence="1 2">Sa1CUA4</strain>
    </source>
</reference>
<accession>A0ABR8X533</accession>
<dbReference type="Proteomes" id="UP000602532">
    <property type="component" value="Unassembled WGS sequence"/>
</dbReference>